<dbReference type="InterPro" id="IPR036866">
    <property type="entry name" value="RibonucZ/Hydroxyglut_hydro"/>
</dbReference>
<keyword evidence="7" id="KW-1185">Reference proteome</keyword>
<dbReference type="Proteomes" id="UP000199423">
    <property type="component" value="Unassembled WGS sequence"/>
</dbReference>
<dbReference type="CDD" id="cd07720">
    <property type="entry name" value="OPHC2-like_MBL-fold"/>
    <property type="match status" value="1"/>
</dbReference>
<dbReference type="PANTHER" id="PTHR42978">
    <property type="entry name" value="QUORUM-QUENCHING LACTONASE YTNP-RELATED-RELATED"/>
    <property type="match status" value="1"/>
</dbReference>
<dbReference type="SMART" id="SM00849">
    <property type="entry name" value="Lactamase_B"/>
    <property type="match status" value="1"/>
</dbReference>
<dbReference type="InterPro" id="IPR006311">
    <property type="entry name" value="TAT_signal"/>
</dbReference>
<dbReference type="GO" id="GO:0046872">
    <property type="term" value="F:metal ion binding"/>
    <property type="evidence" value="ECO:0007669"/>
    <property type="project" value="UniProtKB-KW"/>
</dbReference>
<evidence type="ECO:0000256" key="4">
    <source>
        <dbReference type="ARBA" id="ARBA00022833"/>
    </source>
</evidence>
<keyword evidence="4" id="KW-0862">Zinc</keyword>
<sequence>MSKTTANEISGKEPNALNFDRRKLLAAGLGLAAMPALSLSTAPRAEAAGPLLGGWQPKFYRFKLGDFEITTISDSEVFIDGPFPLIGQNAEEADVRKLMRDNLLPEQKYQPGFSPTIINTGKEIILIDTGNGSNGFVPRPNGGWLAAQLAPAGFKREDIDIVLLSHGHPDHIGGVIENGEPLFPNARYVIAGIEHDFWAPEGKFSGDMEKFASVYRANSKPIVDKYTFIKPGDDVVSGIRAIEAHGHTPGHLAYMIESGGKSILFWGDCAHHQVASLAHPEWHCVFDTDKEQSAATRRRIFDMAATDRLPVIGYHMPFPSLGYVETITPGSYRWLAHSYQLNL</sequence>
<keyword evidence="2" id="KW-0479">Metal-binding</keyword>
<dbReference type="STRING" id="51670.SAMN04488557_3291"/>
<feature type="domain" description="Metallo-beta-lactamase" evidence="5">
    <location>
        <begin position="112"/>
        <end position="315"/>
    </location>
</feature>
<evidence type="ECO:0000313" key="7">
    <source>
        <dbReference type="Proteomes" id="UP000199423"/>
    </source>
</evidence>
<dbReference type="RefSeq" id="WP_092868783.1">
    <property type="nucleotide sequence ID" value="NZ_FPCH01000003.1"/>
</dbReference>
<evidence type="ECO:0000256" key="2">
    <source>
        <dbReference type="ARBA" id="ARBA00022723"/>
    </source>
</evidence>
<dbReference type="GO" id="GO:0016787">
    <property type="term" value="F:hydrolase activity"/>
    <property type="evidence" value="ECO:0007669"/>
    <property type="project" value="UniProtKB-KW"/>
</dbReference>
<dbReference type="OrthoDB" id="9773738at2"/>
<dbReference type="Gene3D" id="3.60.15.10">
    <property type="entry name" value="Ribonuclease Z/Hydroxyacylglutathione hydrolase-like"/>
    <property type="match status" value="1"/>
</dbReference>
<evidence type="ECO:0000256" key="3">
    <source>
        <dbReference type="ARBA" id="ARBA00022801"/>
    </source>
</evidence>
<dbReference type="AlphaFoldDB" id="A0A1I7NSN8"/>
<proteinExistence type="inferred from homology"/>
<reference evidence="7" key="1">
    <citation type="submission" date="2016-10" db="EMBL/GenBank/DDBJ databases">
        <authorList>
            <person name="Varghese N."/>
            <person name="Submissions S."/>
        </authorList>
    </citation>
    <scope>NUCLEOTIDE SEQUENCE [LARGE SCALE GENOMIC DNA]</scope>
    <source>
        <strain evidence="7">DSM 1565</strain>
    </source>
</reference>
<keyword evidence="3" id="KW-0378">Hydrolase</keyword>
<dbReference type="Pfam" id="PF00753">
    <property type="entry name" value="Lactamase_B"/>
    <property type="match status" value="1"/>
</dbReference>
<evidence type="ECO:0000313" key="6">
    <source>
        <dbReference type="EMBL" id="SFV37691.1"/>
    </source>
</evidence>
<name>A0A1I7NSN8_9HYPH</name>
<dbReference type="PROSITE" id="PS51318">
    <property type="entry name" value="TAT"/>
    <property type="match status" value="1"/>
</dbReference>
<dbReference type="SUPFAM" id="SSF56281">
    <property type="entry name" value="Metallo-hydrolase/oxidoreductase"/>
    <property type="match status" value="1"/>
</dbReference>
<dbReference type="InterPro" id="IPR001279">
    <property type="entry name" value="Metallo-B-lactamas"/>
</dbReference>
<dbReference type="EMBL" id="FPCH01000003">
    <property type="protein sequence ID" value="SFV37691.1"/>
    <property type="molecule type" value="Genomic_DNA"/>
</dbReference>
<protein>
    <submittedName>
        <fullName evidence="6">Glyoxylase, beta-lactamase superfamily II</fullName>
    </submittedName>
</protein>
<evidence type="ECO:0000256" key="1">
    <source>
        <dbReference type="ARBA" id="ARBA00007749"/>
    </source>
</evidence>
<dbReference type="PANTHER" id="PTHR42978:SF6">
    <property type="entry name" value="QUORUM-QUENCHING LACTONASE YTNP-RELATED"/>
    <property type="match status" value="1"/>
</dbReference>
<evidence type="ECO:0000259" key="5">
    <source>
        <dbReference type="SMART" id="SM00849"/>
    </source>
</evidence>
<organism evidence="6 7">
    <name type="scientific">Hyphomicrobium facile</name>
    <dbReference type="NCBI Taxonomy" id="51670"/>
    <lineage>
        <taxon>Bacteria</taxon>
        <taxon>Pseudomonadati</taxon>
        <taxon>Pseudomonadota</taxon>
        <taxon>Alphaproteobacteria</taxon>
        <taxon>Hyphomicrobiales</taxon>
        <taxon>Hyphomicrobiaceae</taxon>
        <taxon>Hyphomicrobium</taxon>
    </lineage>
</organism>
<dbReference type="InterPro" id="IPR051013">
    <property type="entry name" value="MBL_superfamily_lactonases"/>
</dbReference>
<accession>A0A1I7NSN8</accession>
<comment type="similarity">
    <text evidence="1">Belongs to the metallo-beta-lactamase superfamily.</text>
</comment>
<gene>
    <name evidence="6" type="ORF">SAMN04488557_3291</name>
</gene>